<evidence type="ECO:0000313" key="1">
    <source>
        <dbReference type="EMBL" id="MDJ1498964.1"/>
    </source>
</evidence>
<dbReference type="InterPro" id="IPR036844">
    <property type="entry name" value="Hint_dom_sf"/>
</dbReference>
<evidence type="ECO:0000313" key="2">
    <source>
        <dbReference type="Proteomes" id="UP001228581"/>
    </source>
</evidence>
<organism evidence="1 2">
    <name type="scientific">Xanthocytophaga flava</name>
    <dbReference type="NCBI Taxonomy" id="3048013"/>
    <lineage>
        <taxon>Bacteria</taxon>
        <taxon>Pseudomonadati</taxon>
        <taxon>Bacteroidota</taxon>
        <taxon>Cytophagia</taxon>
        <taxon>Cytophagales</taxon>
        <taxon>Rhodocytophagaceae</taxon>
        <taxon>Xanthocytophaga</taxon>
    </lineage>
</organism>
<comment type="caution">
    <text evidence="1">The sequence shown here is derived from an EMBL/GenBank/DDBJ whole genome shotgun (WGS) entry which is preliminary data.</text>
</comment>
<dbReference type="Gene3D" id="2.170.16.10">
    <property type="entry name" value="Hedgehog/Intein (Hint) domain"/>
    <property type="match status" value="1"/>
</dbReference>
<dbReference type="SUPFAM" id="SSF51294">
    <property type="entry name" value="Hedgehog/intein (Hint) domain"/>
    <property type="match status" value="1"/>
</dbReference>
<dbReference type="EMBL" id="JASJOT010000074">
    <property type="protein sequence ID" value="MDJ1498964.1"/>
    <property type="molecule type" value="Genomic_DNA"/>
</dbReference>
<evidence type="ECO:0008006" key="3">
    <source>
        <dbReference type="Google" id="ProtNLM"/>
    </source>
</evidence>
<proteinExistence type="predicted"/>
<gene>
    <name evidence="1" type="ORF">QNI19_38920</name>
</gene>
<dbReference type="Proteomes" id="UP001228581">
    <property type="component" value="Unassembled WGS sequence"/>
</dbReference>
<keyword evidence="2" id="KW-1185">Reference proteome</keyword>
<name>A0ABT7CYV4_9BACT</name>
<reference evidence="1 2" key="1">
    <citation type="submission" date="2023-05" db="EMBL/GenBank/DDBJ databases">
        <authorList>
            <person name="Zhang X."/>
        </authorList>
    </citation>
    <scope>NUCLEOTIDE SEQUENCE [LARGE SCALE GENOMIC DNA]</scope>
    <source>
        <strain evidence="1 2">DM2B3-1</strain>
    </source>
</reference>
<sequence>MQVGETVVAQRVSNGETALQRIVSISSNQVSRLVRVIVGRDTIWSTVTHPFVSADGKTIPAGNLRKGIWLRKAVASVILASSSVFVPEAQAVVVDSVAIVDTSATVYNLSIRNADTYFIGIEGVQVLDLCGVIKQLDEVFENFASLNPSIKKKIAEKLEQVGLTQKVVQNPDLYKTFIGNLAENTKLLQSLQAKHLDSWEFIFKARDQKIGLYKTYENISLLDLVAELRDKASVANTKLSTMIQNNKLRPIGNSTTSKAEVYTTTDEVIGKYIAMRQKASDSWALRGGAPQLETGLKDLKYFLENCSQVTNAGAYLHELLQTAGKFNGGTYGLKLLTQQGSIPMLSGLKLNSFEEELLPDPTDLHRMDMRFLDSEGIELLVETKNYGSLRFEKELEGGGTELIEKLQRDSFKNQFYAYLKRIDNLDELGYFFNARKGIKLEEVKLEFQKIFKIENSNGNNYIYDMLQKNNSSLLQSLGITNPNQGYQIFKTYIDDLNSDLYKFIIIQ</sequence>
<dbReference type="RefSeq" id="WP_314006019.1">
    <property type="nucleotide sequence ID" value="NZ_JASJOT010000074.1"/>
</dbReference>
<accession>A0ABT7CYV4</accession>
<protein>
    <recommendedName>
        <fullName evidence="3">Hint domain-containing protein</fullName>
    </recommendedName>
</protein>